<evidence type="ECO:0000313" key="2">
    <source>
        <dbReference type="Proteomes" id="UP000054223"/>
    </source>
</evidence>
<evidence type="ECO:0000313" key="1">
    <source>
        <dbReference type="EMBL" id="KUG06359.1"/>
    </source>
</evidence>
<dbReference type="AlphaFoldDB" id="A0A9X0HI92"/>
<keyword evidence="2" id="KW-1185">Reference proteome</keyword>
<dbReference type="Proteomes" id="UP000054223">
    <property type="component" value="Unassembled WGS sequence"/>
</dbReference>
<organism evidence="1 2">
    <name type="scientific">Solirubrum puertoriconensis</name>
    <dbReference type="NCBI Taxonomy" id="1751427"/>
    <lineage>
        <taxon>Bacteria</taxon>
        <taxon>Pseudomonadati</taxon>
        <taxon>Bacteroidota</taxon>
        <taxon>Cytophagia</taxon>
        <taxon>Cytophagales</taxon>
    </lineage>
</organism>
<dbReference type="RefSeq" id="WP_059072055.1">
    <property type="nucleotide sequence ID" value="NZ_LNAL01000008.1"/>
</dbReference>
<reference evidence="1 2" key="1">
    <citation type="submission" date="2015-11" db="EMBL/GenBank/DDBJ databases">
        <title>Solirubrum puertoriconensis gen. nov. an environmental bacteria isolated in Puerto Rico.</title>
        <authorList>
            <person name="Cuebas-Irizarry M.F."/>
            <person name="Montalvo-Rodriguez R."/>
        </authorList>
    </citation>
    <scope>NUCLEOTIDE SEQUENCE [LARGE SCALE GENOMIC DNA]</scope>
    <source>
        <strain evidence="1 2">MC1A</strain>
    </source>
</reference>
<accession>A0A9X0HI92</accession>
<dbReference type="EMBL" id="LNAL01000008">
    <property type="protein sequence ID" value="KUG06359.1"/>
    <property type="molecule type" value="Genomic_DNA"/>
</dbReference>
<sequence length="120" mass="14059">MILKETQSKVQLKEEPSMYNFVQSCLNGDAFLDEIDDFIDQWHDSDSEEPLHEYLGLTEREYLLWVEKPEILPFLVTAHKEDKPVGEILSRTFMSMAARSGSIDKALELQEWLKQKHLMD</sequence>
<gene>
    <name evidence="1" type="ORF">ASU33_03105</name>
</gene>
<name>A0A9X0HI92_SOLP1</name>
<proteinExistence type="predicted"/>
<protein>
    <submittedName>
        <fullName evidence="1">Uncharacterized protein</fullName>
    </submittedName>
</protein>
<comment type="caution">
    <text evidence="1">The sequence shown here is derived from an EMBL/GenBank/DDBJ whole genome shotgun (WGS) entry which is preliminary data.</text>
</comment>